<gene>
    <name evidence="2" type="ORF">SAMN00768000_1301</name>
</gene>
<dbReference type="PANTHER" id="PTHR43685">
    <property type="entry name" value="GLYCOSYLTRANSFERASE"/>
    <property type="match status" value="1"/>
</dbReference>
<dbReference type="Proteomes" id="UP000192660">
    <property type="component" value="Unassembled WGS sequence"/>
</dbReference>
<evidence type="ECO:0000313" key="2">
    <source>
        <dbReference type="EMBL" id="SMC03836.1"/>
    </source>
</evidence>
<reference evidence="3" key="1">
    <citation type="submission" date="2017-04" db="EMBL/GenBank/DDBJ databases">
        <authorList>
            <person name="Varghese N."/>
            <person name="Submissions S."/>
        </authorList>
    </citation>
    <scope>NUCLEOTIDE SEQUENCE [LARGE SCALE GENOMIC DNA]</scope>
    <source>
        <strain evidence="3">DSM 9293</strain>
    </source>
</reference>
<dbReference type="InterPro" id="IPR001173">
    <property type="entry name" value="Glyco_trans_2-like"/>
</dbReference>
<dbReference type="OrthoDB" id="1640114at2"/>
<dbReference type="CDD" id="cd00761">
    <property type="entry name" value="Glyco_tranf_GTA_type"/>
    <property type="match status" value="1"/>
</dbReference>
<dbReference type="PANTHER" id="PTHR43685:SF2">
    <property type="entry name" value="GLYCOSYLTRANSFERASE 2-LIKE DOMAIN-CONTAINING PROTEIN"/>
    <property type="match status" value="1"/>
</dbReference>
<keyword evidence="2" id="KW-0808">Transferase</keyword>
<dbReference type="GO" id="GO:0016740">
    <property type="term" value="F:transferase activity"/>
    <property type="evidence" value="ECO:0007669"/>
    <property type="project" value="UniProtKB-KW"/>
</dbReference>
<evidence type="ECO:0000259" key="1">
    <source>
        <dbReference type="Pfam" id="PF00535"/>
    </source>
</evidence>
<dbReference type="EMBL" id="FWWY01000001">
    <property type="protein sequence ID" value="SMC03836.1"/>
    <property type="molecule type" value="Genomic_DNA"/>
</dbReference>
<dbReference type="Gene3D" id="3.90.550.10">
    <property type="entry name" value="Spore Coat Polysaccharide Biosynthesis Protein SpsA, Chain A"/>
    <property type="match status" value="1"/>
</dbReference>
<dbReference type="SUPFAM" id="SSF53448">
    <property type="entry name" value="Nucleotide-diphospho-sugar transferases"/>
    <property type="match status" value="1"/>
</dbReference>
<dbReference type="AlphaFoldDB" id="A0A1W1WC18"/>
<sequence length="293" mass="33231">MASSKHLSFCISTKGRDHDVLRLCESLSQLVSLGFEDWEIIFVDQNADSRIQPIAETYRKRLPQVDYVSTPHEQGASKGRNVAAEIARGRWLLFVDDDAWMIPGVFSLITQQIIPGDEDILWLGRMVDHKGHPIKKEYPTTSRFITDSRDLWAVSGFILIARRVWNQVGPYDEHLGVGTHFGGDEDTDLVLRAMAQGCRILFDPELCYGHVPNPHPSDEKVLGLARGRGALLRKYETTAFGPGLKQALRSYLWEMRWKRPVVRVLGQKESAHHKALILSGVPQGYRDWRGIYG</sequence>
<name>A0A1W1WC18_SULTA</name>
<protein>
    <submittedName>
        <fullName evidence="2">Glycosyltransferase, GT2 family</fullName>
    </submittedName>
</protein>
<dbReference type="InterPro" id="IPR029044">
    <property type="entry name" value="Nucleotide-diphossugar_trans"/>
</dbReference>
<proteinExistence type="predicted"/>
<dbReference type="STRING" id="28034.BFX07_09730"/>
<dbReference type="InterPro" id="IPR050834">
    <property type="entry name" value="Glycosyltransf_2"/>
</dbReference>
<dbReference type="RefSeq" id="WP_084661061.1">
    <property type="nucleotide sequence ID" value="NZ_FWWY01000001.1"/>
</dbReference>
<keyword evidence="3" id="KW-1185">Reference proteome</keyword>
<accession>A0A1W1WC18</accession>
<organism evidence="2 3">
    <name type="scientific">Sulfobacillus thermosulfidooxidans (strain DSM 9293 / VKM B-1269 / AT-1)</name>
    <dbReference type="NCBI Taxonomy" id="929705"/>
    <lineage>
        <taxon>Bacteria</taxon>
        <taxon>Bacillati</taxon>
        <taxon>Bacillota</taxon>
        <taxon>Clostridia</taxon>
        <taxon>Eubacteriales</taxon>
        <taxon>Clostridiales Family XVII. Incertae Sedis</taxon>
        <taxon>Sulfobacillus</taxon>
    </lineage>
</organism>
<dbReference type="Pfam" id="PF00535">
    <property type="entry name" value="Glycos_transf_2"/>
    <property type="match status" value="1"/>
</dbReference>
<feature type="domain" description="Glycosyltransferase 2-like" evidence="1">
    <location>
        <begin position="8"/>
        <end position="128"/>
    </location>
</feature>
<evidence type="ECO:0000313" key="3">
    <source>
        <dbReference type="Proteomes" id="UP000192660"/>
    </source>
</evidence>